<feature type="region of interest" description="Disordered" evidence="22">
    <location>
        <begin position="1792"/>
        <end position="1815"/>
    </location>
</feature>
<evidence type="ECO:0000256" key="11">
    <source>
        <dbReference type="ARBA" id="ARBA00023175"/>
    </source>
</evidence>
<evidence type="ECO:0000256" key="17">
    <source>
        <dbReference type="ARBA" id="ARBA00041440"/>
    </source>
</evidence>
<keyword evidence="11 20" id="KW-0505">Motor protein</keyword>
<dbReference type="GeneTree" id="ENSGT00940000155632"/>
<dbReference type="SUPFAM" id="SSF90257">
    <property type="entry name" value="Myosin rod fragments"/>
    <property type="match status" value="5"/>
</dbReference>
<dbReference type="SMART" id="SM00242">
    <property type="entry name" value="MYSc"/>
    <property type="match status" value="1"/>
</dbReference>
<accession>A0A3B4ZGE2</accession>
<feature type="compositionally biased region" description="Low complexity" evidence="22">
    <location>
        <begin position="1806"/>
        <end position="1815"/>
    </location>
</feature>
<evidence type="ECO:0000256" key="14">
    <source>
        <dbReference type="ARBA" id="ARBA00023329"/>
    </source>
</evidence>
<feature type="domain" description="Myosin N-terminal SH3-like" evidence="24">
    <location>
        <begin position="25"/>
        <end position="75"/>
    </location>
</feature>
<dbReference type="Gene3D" id="1.20.5.340">
    <property type="match status" value="4"/>
</dbReference>
<feature type="region of interest" description="Actin-binding" evidence="20">
    <location>
        <begin position="656"/>
        <end position="678"/>
    </location>
</feature>
<comment type="subcellular location">
    <subcellularLocation>
        <location evidence="2">Cytoplasm</location>
        <location evidence="2">Cell cortex</location>
    </subcellularLocation>
    <subcellularLocation>
        <location evidence="1">Cytoplasm</location>
        <location evidence="1">Cytoskeleton</location>
    </subcellularLocation>
    <subcellularLocation>
        <location evidence="15">Cytoplasmic vesicle</location>
        <location evidence="15">Secretory vesicle</location>
        <location evidence="15">Cortical granule</location>
    </subcellularLocation>
</comment>
<dbReference type="GO" id="GO:0051015">
    <property type="term" value="F:actin filament binding"/>
    <property type="evidence" value="ECO:0007669"/>
    <property type="project" value="InterPro"/>
</dbReference>
<keyword evidence="14" id="KW-0968">Cytoplasmic vesicle</keyword>
<dbReference type="FunFam" id="2.30.30.360:FF:000001">
    <property type="entry name" value="Myosin heavy chain"/>
    <property type="match status" value="1"/>
</dbReference>
<keyword evidence="6 20" id="KW-0067">ATP-binding</keyword>
<evidence type="ECO:0000256" key="3">
    <source>
        <dbReference type="ARBA" id="ARBA00008314"/>
    </source>
</evidence>
<dbReference type="PRINTS" id="PR00193">
    <property type="entry name" value="MYOSINHEAVY"/>
</dbReference>
<feature type="coiled-coil region" evidence="21">
    <location>
        <begin position="1459"/>
        <end position="1648"/>
    </location>
</feature>
<evidence type="ECO:0000256" key="2">
    <source>
        <dbReference type="ARBA" id="ARBA00004544"/>
    </source>
</evidence>
<dbReference type="SUPFAM" id="SSF52540">
    <property type="entry name" value="P-loop containing nucleoside triphosphate hydrolases"/>
    <property type="match status" value="1"/>
</dbReference>
<dbReference type="FunFam" id="1.20.5.340:FF:000008">
    <property type="entry name" value="Myosin heavy chain 11"/>
    <property type="match status" value="1"/>
</dbReference>
<dbReference type="STRING" id="144197.ENSSPAP00000007470"/>
<dbReference type="GO" id="GO:0005516">
    <property type="term" value="F:calmodulin binding"/>
    <property type="evidence" value="ECO:0007669"/>
    <property type="project" value="UniProtKB-KW"/>
</dbReference>
<feature type="coiled-coil region" evidence="21">
    <location>
        <begin position="1305"/>
        <end position="1430"/>
    </location>
</feature>
<dbReference type="PANTHER" id="PTHR45615">
    <property type="entry name" value="MYOSIN HEAVY CHAIN, NON-MUSCLE"/>
    <property type="match status" value="1"/>
</dbReference>
<dbReference type="InterPro" id="IPR008989">
    <property type="entry name" value="Myosin_S1_N"/>
</dbReference>
<dbReference type="GO" id="GO:0016460">
    <property type="term" value="C:myosin II complex"/>
    <property type="evidence" value="ECO:0007669"/>
    <property type="project" value="TreeGrafter"/>
</dbReference>
<evidence type="ECO:0000256" key="4">
    <source>
        <dbReference type="ARBA" id="ARBA00022490"/>
    </source>
</evidence>
<evidence type="ECO:0000256" key="8">
    <source>
        <dbReference type="ARBA" id="ARBA00022960"/>
    </source>
</evidence>
<dbReference type="FunFam" id="1.20.58.530:FF:000003">
    <property type="entry name" value="Myosin heavy chain 10"/>
    <property type="match status" value="1"/>
</dbReference>
<dbReference type="PANTHER" id="PTHR45615:SF16">
    <property type="entry name" value="MYOSIN-9"/>
    <property type="match status" value="1"/>
</dbReference>
<dbReference type="FunFam" id="1.20.5.340:FF:000007">
    <property type="entry name" value="Myosin heavy chain, non-muscle"/>
    <property type="match status" value="1"/>
</dbReference>
<evidence type="ECO:0000256" key="6">
    <source>
        <dbReference type="ARBA" id="ARBA00022840"/>
    </source>
</evidence>
<dbReference type="Gene3D" id="6.10.250.2420">
    <property type="match status" value="1"/>
</dbReference>
<keyword evidence="4" id="KW-0963">Cytoplasm</keyword>
<feature type="domain" description="Myosin motor" evidence="23">
    <location>
        <begin position="79"/>
        <end position="778"/>
    </location>
</feature>
<dbReference type="GO" id="GO:0060473">
    <property type="term" value="C:cortical granule"/>
    <property type="evidence" value="ECO:0007669"/>
    <property type="project" value="UniProtKB-SubCell"/>
</dbReference>
<feature type="coiled-coil region" evidence="21">
    <location>
        <begin position="1720"/>
        <end position="1778"/>
    </location>
</feature>
<evidence type="ECO:0000256" key="13">
    <source>
        <dbReference type="ARBA" id="ARBA00023212"/>
    </source>
</evidence>
<dbReference type="Pfam" id="PF01576">
    <property type="entry name" value="Myosin_tail_1"/>
    <property type="match status" value="2"/>
</dbReference>
<dbReference type="FunFam" id="1.10.10.820:FF:000001">
    <property type="entry name" value="Myosin heavy chain"/>
    <property type="match status" value="1"/>
</dbReference>
<dbReference type="Gene3D" id="3.40.850.10">
    <property type="entry name" value="Kinesin motor domain"/>
    <property type="match status" value="1"/>
</dbReference>
<evidence type="ECO:0000256" key="15">
    <source>
        <dbReference type="ARBA" id="ARBA00037865"/>
    </source>
</evidence>
<dbReference type="FunFam" id="1.20.5.4820:FF:000002">
    <property type="entry name" value="Myosin heavy chain 10"/>
    <property type="match status" value="1"/>
</dbReference>
<dbReference type="InterPro" id="IPR000048">
    <property type="entry name" value="IQ_motif_EF-hand-BS"/>
</dbReference>
<dbReference type="Gene3D" id="2.30.30.360">
    <property type="entry name" value="Myosin S1 fragment, N-terminal"/>
    <property type="match status" value="1"/>
</dbReference>
<evidence type="ECO:0000256" key="22">
    <source>
        <dbReference type="SAM" id="MobiDB-lite"/>
    </source>
</evidence>
<dbReference type="GO" id="GO:0005938">
    <property type="term" value="C:cell cortex"/>
    <property type="evidence" value="ECO:0007669"/>
    <property type="project" value="UniProtKB-SubCell"/>
</dbReference>
<dbReference type="InterPro" id="IPR002928">
    <property type="entry name" value="Myosin_tail"/>
</dbReference>
<reference evidence="25" key="1">
    <citation type="submission" date="2023-09" db="UniProtKB">
        <authorList>
            <consortium name="Ensembl"/>
        </authorList>
    </citation>
    <scope>IDENTIFICATION</scope>
</reference>
<feature type="binding site" evidence="20">
    <location>
        <begin position="172"/>
        <end position="179"/>
    </location>
    <ligand>
        <name>ATP</name>
        <dbReference type="ChEBI" id="CHEBI:30616"/>
    </ligand>
</feature>
<keyword evidence="7" id="KW-0112">Calmodulin-binding</keyword>
<dbReference type="FunFam" id="1.20.5.340:FF:000009">
    <property type="entry name" value="myosin-11 isoform X2"/>
    <property type="match status" value="1"/>
</dbReference>
<feature type="coiled-coil region" evidence="21">
    <location>
        <begin position="842"/>
        <end position="1269"/>
    </location>
</feature>
<dbReference type="GO" id="GO:0030029">
    <property type="term" value="P:actin filament-based process"/>
    <property type="evidence" value="ECO:0007669"/>
    <property type="project" value="UniProtKB-ARBA"/>
</dbReference>
<dbReference type="FunFam" id="3.40.850.10:FF:000175">
    <property type="entry name" value="Myosin heavy chain 9"/>
    <property type="match status" value="1"/>
</dbReference>
<evidence type="ECO:0000256" key="16">
    <source>
        <dbReference type="ARBA" id="ARBA00039816"/>
    </source>
</evidence>
<dbReference type="FunFam" id="4.10.270.10:FF:000001">
    <property type="entry name" value="Myosin heavy chain, non-muscle"/>
    <property type="match status" value="1"/>
</dbReference>
<dbReference type="GO" id="GO:0032982">
    <property type="term" value="C:myosin filament"/>
    <property type="evidence" value="ECO:0007669"/>
    <property type="project" value="TreeGrafter"/>
</dbReference>
<protein>
    <recommendedName>
        <fullName evidence="16">Myosin-9</fullName>
    </recommendedName>
    <alternativeName>
        <fullName evidence="17">Myosin heavy chain 9</fullName>
    </alternativeName>
    <alternativeName>
        <fullName evidence="18">Myosin heavy chain, non-muscle IIa</fullName>
    </alternativeName>
    <alternativeName>
        <fullName evidence="19">Non-muscle myosin heavy chain IIa</fullName>
    </alternativeName>
</protein>
<dbReference type="PROSITE" id="PS51844">
    <property type="entry name" value="SH3_LIKE"/>
    <property type="match status" value="1"/>
</dbReference>
<evidence type="ECO:0000256" key="9">
    <source>
        <dbReference type="ARBA" id="ARBA00023054"/>
    </source>
</evidence>
<keyword evidence="12 20" id="KW-0009">Actin-binding</keyword>
<dbReference type="PROSITE" id="PS51456">
    <property type="entry name" value="MYOSIN_MOTOR"/>
    <property type="match status" value="1"/>
</dbReference>
<evidence type="ECO:0000259" key="23">
    <source>
        <dbReference type="PROSITE" id="PS51456"/>
    </source>
</evidence>
<dbReference type="Gene3D" id="4.10.270.10">
    <property type="entry name" value="Myosin, subunit A"/>
    <property type="match status" value="1"/>
</dbReference>
<keyword evidence="5 20" id="KW-0547">Nucleotide-binding</keyword>
<dbReference type="Gene3D" id="1.20.58.530">
    <property type="match status" value="1"/>
</dbReference>
<dbReference type="FunFam" id="3.30.70.1590:FF:000001">
    <property type="entry name" value="Myosin heavy chain"/>
    <property type="match status" value="1"/>
</dbReference>
<evidence type="ECO:0000256" key="7">
    <source>
        <dbReference type="ARBA" id="ARBA00022860"/>
    </source>
</evidence>
<evidence type="ECO:0000256" key="5">
    <source>
        <dbReference type="ARBA" id="ARBA00022741"/>
    </source>
</evidence>
<dbReference type="InterPro" id="IPR027417">
    <property type="entry name" value="P-loop_NTPase"/>
</dbReference>
<dbReference type="GO" id="GO:0008360">
    <property type="term" value="P:regulation of cell shape"/>
    <property type="evidence" value="ECO:0007669"/>
    <property type="project" value="UniProtKB-KW"/>
</dbReference>
<dbReference type="CDD" id="cd14932">
    <property type="entry name" value="MYSc_Myh18"/>
    <property type="match status" value="1"/>
</dbReference>
<dbReference type="InterPro" id="IPR036961">
    <property type="entry name" value="Kinesin_motor_dom_sf"/>
</dbReference>
<dbReference type="Pfam" id="PF00612">
    <property type="entry name" value="IQ"/>
    <property type="match status" value="1"/>
</dbReference>
<evidence type="ECO:0000259" key="24">
    <source>
        <dbReference type="PROSITE" id="PS51844"/>
    </source>
</evidence>
<dbReference type="InterPro" id="IPR001609">
    <property type="entry name" value="Myosin_head_motor_dom-like"/>
</dbReference>
<evidence type="ECO:0000256" key="20">
    <source>
        <dbReference type="PROSITE-ProRule" id="PRU00782"/>
    </source>
</evidence>
<keyword evidence="9 21" id="KW-0175">Coiled coil</keyword>
<comment type="similarity">
    <text evidence="3 20">Belongs to the TRAFAC class myosin-kinesin ATPase superfamily. Myosin family.</text>
</comment>
<dbReference type="Pfam" id="PF02736">
    <property type="entry name" value="Myosin_N"/>
    <property type="match status" value="1"/>
</dbReference>
<dbReference type="InterPro" id="IPR004009">
    <property type="entry name" value="SH3_Myosin"/>
</dbReference>
<dbReference type="Ensembl" id="ENSSPAT00000007615.1">
    <property type="protein sequence ID" value="ENSSPAP00000007470.1"/>
    <property type="gene ID" value="ENSSPAG00000005662.1"/>
</dbReference>
<dbReference type="Pfam" id="PF00063">
    <property type="entry name" value="Myosin_head"/>
    <property type="match status" value="1"/>
</dbReference>
<keyword evidence="8" id="KW-0133">Cell shape</keyword>
<dbReference type="PROSITE" id="PS50096">
    <property type="entry name" value="IQ"/>
    <property type="match status" value="1"/>
</dbReference>
<dbReference type="FunFam" id="1.20.120.720:FF:000002">
    <property type="entry name" value="Myosin heavy chain 10"/>
    <property type="match status" value="1"/>
</dbReference>
<evidence type="ECO:0000256" key="1">
    <source>
        <dbReference type="ARBA" id="ARBA00004245"/>
    </source>
</evidence>
<name>A0A3B4ZGE2_9TELE</name>
<evidence type="ECO:0000256" key="18">
    <source>
        <dbReference type="ARBA" id="ARBA00042289"/>
    </source>
</evidence>
<dbReference type="GO" id="GO:0007010">
    <property type="term" value="P:cytoskeleton organization"/>
    <property type="evidence" value="ECO:0007669"/>
    <property type="project" value="UniProtKB-ARBA"/>
</dbReference>
<sequence length="1815" mass="210313">MTDADKFLYGDRGGVSNPLAQADWATKKLVWVPSEKLGFEAGSVKEEKGEECLVELADSGKKVKVNKDDIQKMNPPKFNKVEDMAELTCLNEASVLHNLKERYYSGLIYTYSGLFCVVINPYKYLPIYTEDIVNMYKGKKRHEMPPHIYAITDTAYRSMMQDREDQSILCTGESGAGKTENTKKVIQYLAHVASSFKSKKDQVSAASGELEKQLLQANPILEAFGNAKTVKNDNSSRFGKFIRINFDVNGYIVGANIETYLLEKSRAIRQAKDERSFHVFYYMLTGAGDKLRSELCLEDYSKYRFLSNGNVTIPGQQDKDMFVETMDAFKIMSIPEEERIGLLKVVSAVLQLGNMSFKKERHSDQASMPDDTAAQKVCHLLGINVTDFTRAILSPRIKVGRDYVQKAQTQEQAEFAVEALAKASYERMFRWLVLRINKALDKTKRQGASFIGILDIAGFEIFELNSFEQLCINYTNEKLQQLFNHTMFILEQEEYQREGIEWSFIDFGLDLQPCIDLIEKPAGPPGILALLDEECWFPKATDKSFVEKVVQEQGTHPKFQKPKKLKDDVDFCIMHYAGKVDYKADEWLMKNMDPLNECVATLLNQSTDKFTSDLWRDMDRIVGLDKVAGMSDSMHGAFKSRKGMFRTVGQLYKEQLGNLMATLRNTNPNFVRCIIPNHEKKAGKLEPHLVLDQLRCNGVLEGIRICRQGFPNRIVFQEFRQRYEILTPSAIPKGFMDGKQACVLMIKALELDPNLFRIGQSKVFFRAGVLAQLEEERDMKITDVIISFQAWCRGYVARKAFAKRQQQLTAMKVIQRNCAAYLKLRNWQWWRLFTKVKPLLQVTRQEEEMLAKEEELVKVKERQLQAEEQLKEFETKQQQLNAEKLALQEQLQAETELCAEAEEMRSRLATRKQELEEILHDLESRLEEEEERVTQMQTDRKKMQQNITELEQQLDEEEAARQKLQMEKVTTDAKLKKQEEEIMVLDDQNSKLNKEKKLLEERISEFTTNLTEEEEKSKSLQKLKNKHEAMITDLEDRLRKEEKGRQELEKNRRKLEGDSTELSDQIADLQAQIAELRAQLEKKEEELLNALARIEEEAAAKNTAHKKIRELDAQISELQEDLELERQARSKAEKHRRDLGEELEALKTELEDTLDSTAAQQELRSKRETEVTQLKKTLDEEAKLHEQQMADMRHKHNQAFDELNEQLEQAKRNKVSVEKAKQALESEWNELQIELKTLTQGKGDSEHRRKKAEAQVQELQVKFGESERQRQEFSDKITKMQSELDNVNSLLSEADGKNIKSSKDLSSVESQLQDTQELLQEETRQKLSLSTRLRQMEDEQNSLQELLEEEEESKKNVEKQVTTLQAQLAEMKKKLELETSSLEGAEEGRKRIQREMDSVTQQLEEKTAAYDKLDKTKTRLQQELDDLLVDQAHLRQIVSTLEKKQKKFDQMLAEEKTISTQYAEERDRAEAEAREKETRALTLARELETMTDIKDELDRANKMLKAEMEDLVSSKDDVGKSVHELERSKRAMEQQLEEMRVQLEELEDELQATEDAKLRLEVNMQAMKAQFDRDLQARDEQGEERRKQLVKQVREMEIELEDERRQRTQALSSRKKLEMDLMDLEAQIDAANKGRDEALKQLKKLQVKYTHIHRHAHRKESCRRLMEQRLSFDFGDIFIPGLTQSLASVSSAERVSFLKGLLTAAARMHLKLQTLKQPLLEQADKTNSRMRQLKRQLEETEEELTRANVYRRKLQRELEDATESADAMNREVSTLKSKLRRGDLPYNMRRALNRTGLDSDEDGEVVTETAEPAAE</sequence>
<evidence type="ECO:0000256" key="12">
    <source>
        <dbReference type="ARBA" id="ARBA00023203"/>
    </source>
</evidence>
<keyword evidence="10 20" id="KW-0518">Myosin</keyword>
<dbReference type="Gene3D" id="3.30.70.1590">
    <property type="match status" value="1"/>
</dbReference>
<organism evidence="25">
    <name type="scientific">Stegastes partitus</name>
    <name type="common">bicolor damselfish</name>
    <dbReference type="NCBI Taxonomy" id="144197"/>
    <lineage>
        <taxon>Eukaryota</taxon>
        <taxon>Metazoa</taxon>
        <taxon>Chordata</taxon>
        <taxon>Craniata</taxon>
        <taxon>Vertebrata</taxon>
        <taxon>Euteleostomi</taxon>
        <taxon>Actinopterygii</taxon>
        <taxon>Neopterygii</taxon>
        <taxon>Teleostei</taxon>
        <taxon>Neoteleostei</taxon>
        <taxon>Acanthomorphata</taxon>
        <taxon>Ovalentaria</taxon>
        <taxon>Pomacentridae</taxon>
        <taxon>Stegastes</taxon>
    </lineage>
</organism>
<evidence type="ECO:0000256" key="21">
    <source>
        <dbReference type="SAM" id="Coils"/>
    </source>
</evidence>
<dbReference type="Gene3D" id="1.20.120.720">
    <property type="entry name" value="Myosin VI head, motor domain, U50 subdomain"/>
    <property type="match status" value="1"/>
</dbReference>
<dbReference type="GO" id="GO:0005524">
    <property type="term" value="F:ATP binding"/>
    <property type="evidence" value="ECO:0007669"/>
    <property type="project" value="UniProtKB-UniRule"/>
</dbReference>
<dbReference type="Gene3D" id="1.10.10.820">
    <property type="match status" value="1"/>
</dbReference>
<evidence type="ECO:0000256" key="10">
    <source>
        <dbReference type="ARBA" id="ARBA00023123"/>
    </source>
</evidence>
<evidence type="ECO:0000313" key="25">
    <source>
        <dbReference type="Ensembl" id="ENSSPAP00000007470.1"/>
    </source>
</evidence>
<evidence type="ECO:0000256" key="19">
    <source>
        <dbReference type="ARBA" id="ARBA00043098"/>
    </source>
</evidence>
<proteinExistence type="inferred from homology"/>
<dbReference type="SMART" id="SM00015">
    <property type="entry name" value="IQ"/>
    <property type="match status" value="1"/>
</dbReference>
<dbReference type="GO" id="GO:0000146">
    <property type="term" value="F:microfilament motor activity"/>
    <property type="evidence" value="ECO:0007669"/>
    <property type="project" value="TreeGrafter"/>
</dbReference>
<keyword evidence="13" id="KW-0206">Cytoskeleton</keyword>